<reference key="3">
    <citation type="submission" date="2010-02" db="EMBL/GenBank/DDBJ databases">
        <title>Complete genome sequence of Thermosphaera aggregans type strain (M11TL).</title>
        <authorList>
            <consortium name="US DOE Joint Genome Institute (JGI-PGF)"/>
            <person name="Spring S."/>
            <person name="Lapidus A."/>
            <person name="Munk C."/>
            <person name="Schroeder M."/>
            <person name="Glavina Del Rio T."/>
            <person name="Tice H."/>
            <person name="Copeland A."/>
            <person name="Cheng J.-F."/>
            <person name="Lucas S."/>
            <person name="Chen F."/>
            <person name="Nolan M."/>
            <person name="Bruce D."/>
            <person name="Goodwin L."/>
            <person name="Pitluck S."/>
            <person name="Ivanova N."/>
            <person name="Mavromatis K."/>
            <person name="Ovchinnikova G."/>
            <person name="Pati A."/>
            <person name="Chen A."/>
            <person name="Palaniappan K."/>
            <person name="Land M."/>
            <person name="Hauser L."/>
            <person name="Chang Y.-J."/>
            <person name="Jeffries C.C."/>
            <person name="Brettin T."/>
            <person name="Detter J.C."/>
            <person name="Tapia R."/>
            <person name="Han C."/>
            <person name="Chain P."/>
            <person name="Heimerl T."/>
            <person name="Weik F."/>
            <person name="Goker M."/>
            <person name="Rachel R."/>
            <person name="Bristow J."/>
            <person name="Eisen J.A."/>
            <person name="Markowitz V."/>
            <person name="Hugenholtz P."/>
            <person name="Kyrpides N.C."/>
            <person name="Klenk H.-P."/>
        </authorList>
    </citation>
    <scope>NUCLEOTIDE SEQUENCE</scope>
    <source>
        <strain>DSM 11486</strain>
    </source>
</reference>
<dbReference type="Proteomes" id="UP000002376">
    <property type="component" value="Chromosome"/>
</dbReference>
<dbReference type="eggNOG" id="arCOG02734">
    <property type="taxonomic scope" value="Archaea"/>
</dbReference>
<protein>
    <submittedName>
        <fullName evidence="1">Uncharacterized protein</fullName>
    </submittedName>
</protein>
<gene>
    <name evidence="1" type="ordered locus">Tagg_0899</name>
</gene>
<keyword evidence="2" id="KW-1185">Reference proteome</keyword>
<dbReference type="STRING" id="633148.Tagg_0899"/>
<reference evidence="1 2" key="1">
    <citation type="journal article" date="2010" name="Stand. Genomic Sci.">
        <title>Complete genome sequence of Thermosphaera aggregans type strain (M11TL).</title>
        <authorList>
            <person name="Spring S."/>
            <person name="Rachel R."/>
            <person name="Lapidus A."/>
            <person name="Davenport K."/>
            <person name="Tice H."/>
            <person name="Copeland A."/>
            <person name="Cheng J.F."/>
            <person name="Lucas S."/>
            <person name="Chen F."/>
            <person name="Nolan M."/>
            <person name="Bruce D."/>
            <person name="Goodwin L."/>
            <person name="Pitluck S."/>
            <person name="Ivanova N."/>
            <person name="Mavromatis K."/>
            <person name="Ovchinnikova G."/>
            <person name="Pati A."/>
            <person name="Chen A."/>
            <person name="Palaniappan K."/>
            <person name="Land M."/>
            <person name="Hauser L."/>
            <person name="Chang Y.J."/>
            <person name="Jeffries C.C."/>
            <person name="Brettin T."/>
            <person name="Detter J.C."/>
            <person name="Tapia R."/>
            <person name="Han C."/>
            <person name="Heimerl T."/>
            <person name="Weikl F."/>
            <person name="Brambilla E."/>
            <person name="Goker M."/>
            <person name="Bristow J."/>
            <person name="Eisen J.A."/>
            <person name="Markowitz V."/>
            <person name="Hugenholtz P."/>
            <person name="Kyrpides N.C."/>
            <person name="Klenk H.P."/>
        </authorList>
    </citation>
    <scope>NUCLEOTIDE SEQUENCE [LARGE SCALE GENOMIC DNA]</scope>
    <source>
        <strain evidence="2">DSM 11486 / M11TL</strain>
    </source>
</reference>
<accession>D5U221</accession>
<dbReference type="EMBL" id="CP001939">
    <property type="protein sequence ID" value="ADG91171.1"/>
    <property type="molecule type" value="Genomic_DNA"/>
</dbReference>
<dbReference type="KEGG" id="tag:Tagg_0899"/>
<dbReference type="SUPFAM" id="SSF53146">
    <property type="entry name" value="Nitrogenase accessory factor-like"/>
    <property type="match status" value="1"/>
</dbReference>
<evidence type="ECO:0000313" key="2">
    <source>
        <dbReference type="Proteomes" id="UP000002376"/>
    </source>
</evidence>
<proteinExistence type="predicted"/>
<sequence length="99" mass="11281">MFKHQIMITGLQRSWKIHHVSHQHGEESWVVGLLTSRGVYSIIALGIGNGGFYRLRKSGVKTYYVPVEMVAENLEPLGKAVEMFLNNLLEEALDQRKLD</sequence>
<dbReference type="HOGENOM" id="CLU_2313925_0_0_2"/>
<dbReference type="Gene3D" id="3.30.420.130">
    <property type="entry name" value="Dinitrogenase iron-molybdenum cofactor biosynthesis domain"/>
    <property type="match status" value="1"/>
</dbReference>
<organism evidence="1 2">
    <name type="scientific">Thermosphaera aggregans (strain DSM 11486 / M11TL)</name>
    <dbReference type="NCBI Taxonomy" id="633148"/>
    <lineage>
        <taxon>Archaea</taxon>
        <taxon>Thermoproteota</taxon>
        <taxon>Thermoprotei</taxon>
        <taxon>Desulfurococcales</taxon>
        <taxon>Desulfurococcaceae</taxon>
        <taxon>Thermosphaera</taxon>
    </lineage>
</organism>
<evidence type="ECO:0000313" key="1">
    <source>
        <dbReference type="EMBL" id="ADG91171.1"/>
    </source>
</evidence>
<reference evidence="2" key="2">
    <citation type="journal article" date="2010" name="Stand. Genomic Sci.">
        <title>Complete genome sequence of Thermosphaera aggregans type strain (M11TLT).</title>
        <authorList>
            <person name="Spring S."/>
            <person name="Rachel R."/>
            <person name="Lapidus A."/>
            <person name="Davenport K."/>
            <person name="Tice H."/>
            <person name="Copeland A."/>
            <person name="Cheng J.-F."/>
            <person name="Lucas S."/>
            <person name="Chen F."/>
            <person name="Nolan M."/>
            <person name="Bruce D."/>
            <person name="Goodwin L."/>
            <person name="Pitluck S."/>
            <person name="Ivanova N."/>
            <person name="Mavromatis K."/>
            <person name="Ovchinnikova G."/>
            <person name="Pati A."/>
            <person name="Chen A."/>
            <person name="Palaniappan K."/>
            <person name="Land M."/>
            <person name="Hauser L."/>
            <person name="Chang Y.-J."/>
            <person name="Jeffries C.C."/>
            <person name="Brettin T."/>
            <person name="Detter J.C."/>
            <person name="Tapia R."/>
            <person name="Han C."/>
            <person name="Heimerl T."/>
            <person name="Weikl F."/>
            <person name="Brambilla E."/>
            <person name="Goker M."/>
            <person name="Bristow J."/>
            <person name="Eisen J.A."/>
            <person name="Markowitz V."/>
            <person name="Hugenholtz P."/>
            <person name="Kyrpides N.C."/>
            <person name="Klenk H.-P."/>
        </authorList>
    </citation>
    <scope>NUCLEOTIDE SEQUENCE [LARGE SCALE GENOMIC DNA]</scope>
    <source>
        <strain evidence="2">DSM 11486 / M11TL</strain>
    </source>
</reference>
<name>D5U221_THEAM</name>
<dbReference type="AlphaFoldDB" id="D5U221"/>
<dbReference type="InterPro" id="IPR036105">
    <property type="entry name" value="DiNase_FeMo-co_biosyn_sf"/>
</dbReference>